<feature type="region of interest" description="Disordered" evidence="1">
    <location>
        <begin position="1"/>
        <end position="33"/>
    </location>
</feature>
<dbReference type="EMBL" id="BEYU01000015">
    <property type="protein sequence ID" value="GBG25809.1"/>
    <property type="molecule type" value="Genomic_DNA"/>
</dbReference>
<dbReference type="AlphaFoldDB" id="A0A2R5G656"/>
<reference evidence="3 4" key="1">
    <citation type="submission" date="2017-12" db="EMBL/GenBank/DDBJ databases">
        <title>Sequencing, de novo assembly and annotation of complete genome of a new Thraustochytrid species, strain FCC1311.</title>
        <authorList>
            <person name="Sedici K."/>
            <person name="Godart F."/>
            <person name="Aiese Cigliano R."/>
            <person name="Sanseverino W."/>
            <person name="Barakat M."/>
            <person name="Ortet P."/>
            <person name="Marechal E."/>
            <person name="Cagnac O."/>
            <person name="Amato A."/>
        </authorList>
    </citation>
    <scope>NUCLEOTIDE SEQUENCE [LARGE SCALE GENOMIC DNA]</scope>
</reference>
<dbReference type="InParanoid" id="A0A2R5G656"/>
<dbReference type="InterPro" id="IPR004147">
    <property type="entry name" value="ABC1_dom"/>
</dbReference>
<dbReference type="InterPro" id="IPR052402">
    <property type="entry name" value="ADCK_kinase"/>
</dbReference>
<evidence type="ECO:0000259" key="2">
    <source>
        <dbReference type="PROSITE" id="PS50011"/>
    </source>
</evidence>
<comment type="caution">
    <text evidence="3">The sequence shown here is derived from an EMBL/GenBank/DDBJ whole genome shotgun (WGS) entry which is preliminary data.</text>
</comment>
<proteinExistence type="predicted"/>
<evidence type="ECO:0000313" key="4">
    <source>
        <dbReference type="Proteomes" id="UP000241890"/>
    </source>
</evidence>
<dbReference type="GO" id="GO:0005739">
    <property type="term" value="C:mitochondrion"/>
    <property type="evidence" value="ECO:0007669"/>
    <property type="project" value="TreeGrafter"/>
</dbReference>
<sequence length="587" mass="66101">MSKTTKVKKDDDDDEDDDEDEDEEMTKMAQQNYNARRWSAKRGLSRAAWGASTSFPHLGGAAYHFRDELLELGTEFFSERLKEPVEESPERKAMKQELEQRVADDAAARMAHAENVSTIWRYAMWLLDRVQVLARAMQLLAIFSPCIATLPAWLLVPDDWVKVRPDWWFELLVHSLQLGGPTFIKLGQWASTRADLFGPRLRRNLRVLHDNVGLESMRATRKTLREAGSDSELVEFSEKPIGSGCIAQVHLARMANSGDQVAVKIQRHNVRRTIEHDLALMRAAVSIINYLLPRNISEVIGLRESSELFAEFMTVQMDFNQEGLNLMRFQDNFQETTLPVHFPQPVAVSKNGTVLVETFEAGTTLSKLLEGEESDGDAKIKHIDVATRKRIGGVGVKTFLKMVLLDNLCHSDLHPGNILVRFKDNNELDSISFIDGGLTTTLSEKNRINFIDLFAAVATGNGRLAGELMVERADPERIRLAKDPDAFIDGIESVVSRVQLDSFRLDRVKIGSVLEQVLNLVREHQVPIDPSFTNLILSIIVLEGIGRNLDPALDIFKESLPILFKVDRKMKIAALRALGTSTKHRIS</sequence>
<evidence type="ECO:0000256" key="1">
    <source>
        <dbReference type="SAM" id="MobiDB-lite"/>
    </source>
</evidence>
<dbReference type="InterPro" id="IPR000719">
    <property type="entry name" value="Prot_kinase_dom"/>
</dbReference>
<feature type="compositionally biased region" description="Acidic residues" evidence="1">
    <location>
        <begin position="11"/>
        <end position="24"/>
    </location>
</feature>
<dbReference type="PANTHER" id="PTHR45890">
    <property type="entry name" value="AARF DOMAIN CONTAINING KINASE 2 (PREDICTED)"/>
    <property type="match status" value="1"/>
</dbReference>
<protein>
    <submittedName>
        <fullName evidence="3">ABC1 family protein YPL109C, mitochondrial</fullName>
    </submittedName>
</protein>
<feature type="domain" description="Protein kinase" evidence="2">
    <location>
        <begin position="235"/>
        <end position="587"/>
    </location>
</feature>
<dbReference type="GO" id="GO:0005524">
    <property type="term" value="F:ATP binding"/>
    <property type="evidence" value="ECO:0007669"/>
    <property type="project" value="InterPro"/>
</dbReference>
<dbReference type="SUPFAM" id="SSF56112">
    <property type="entry name" value="Protein kinase-like (PK-like)"/>
    <property type="match status" value="1"/>
</dbReference>
<gene>
    <name evidence="3" type="ORF">FCC1311_020282</name>
</gene>
<dbReference type="PROSITE" id="PS50011">
    <property type="entry name" value="PROTEIN_KINASE_DOM"/>
    <property type="match status" value="1"/>
</dbReference>
<dbReference type="PANTHER" id="PTHR45890:SF1">
    <property type="entry name" value="AARF DOMAIN CONTAINING KINASE 2"/>
    <property type="match status" value="1"/>
</dbReference>
<dbReference type="InterPro" id="IPR011009">
    <property type="entry name" value="Kinase-like_dom_sf"/>
</dbReference>
<organism evidence="3 4">
    <name type="scientific">Hondaea fermentalgiana</name>
    <dbReference type="NCBI Taxonomy" id="2315210"/>
    <lineage>
        <taxon>Eukaryota</taxon>
        <taxon>Sar</taxon>
        <taxon>Stramenopiles</taxon>
        <taxon>Bigyra</taxon>
        <taxon>Labyrinthulomycetes</taxon>
        <taxon>Thraustochytrida</taxon>
        <taxon>Thraustochytriidae</taxon>
        <taxon>Hondaea</taxon>
    </lineage>
</organism>
<keyword evidence="4" id="KW-1185">Reference proteome</keyword>
<evidence type="ECO:0000313" key="3">
    <source>
        <dbReference type="EMBL" id="GBG25809.1"/>
    </source>
</evidence>
<dbReference type="OrthoDB" id="427480at2759"/>
<accession>A0A2R5G656</accession>
<name>A0A2R5G656_9STRA</name>
<dbReference type="GO" id="GO:0004672">
    <property type="term" value="F:protein kinase activity"/>
    <property type="evidence" value="ECO:0007669"/>
    <property type="project" value="InterPro"/>
</dbReference>
<dbReference type="Pfam" id="PF03109">
    <property type="entry name" value="ABC1"/>
    <property type="match status" value="1"/>
</dbReference>
<dbReference type="Proteomes" id="UP000241890">
    <property type="component" value="Unassembled WGS sequence"/>
</dbReference>